<protein>
    <recommendedName>
        <fullName evidence="3">Amine oxidase domain-containing protein</fullName>
    </recommendedName>
</protein>
<dbReference type="InterPro" id="IPR036188">
    <property type="entry name" value="FAD/NAD-bd_sf"/>
</dbReference>
<name>A0A4Y9ERS4_9SPHN</name>
<accession>A0A4Y9ERS4</accession>
<dbReference type="PANTHER" id="PTHR42923">
    <property type="entry name" value="PROTOPORPHYRINOGEN OXIDASE"/>
    <property type="match status" value="1"/>
</dbReference>
<keyword evidence="2" id="KW-1185">Reference proteome</keyword>
<dbReference type="InterPro" id="IPR050464">
    <property type="entry name" value="Zeta_carotene_desat/Oxidored"/>
</dbReference>
<dbReference type="Proteomes" id="UP000297737">
    <property type="component" value="Unassembled WGS sequence"/>
</dbReference>
<dbReference type="OrthoDB" id="220163at2"/>
<comment type="caution">
    <text evidence="1">The sequence shown here is derived from an EMBL/GenBank/DDBJ whole genome shotgun (WGS) entry which is preliminary data.</text>
</comment>
<dbReference type="PANTHER" id="PTHR42923:SF46">
    <property type="entry name" value="AMINE OXIDASE"/>
    <property type="match status" value="1"/>
</dbReference>
<proteinExistence type="predicted"/>
<organism evidence="1 2">
    <name type="scientific">Glacieibacterium arshaanense</name>
    <dbReference type="NCBI Taxonomy" id="2511025"/>
    <lineage>
        <taxon>Bacteria</taxon>
        <taxon>Pseudomonadati</taxon>
        <taxon>Pseudomonadota</taxon>
        <taxon>Alphaproteobacteria</taxon>
        <taxon>Sphingomonadales</taxon>
        <taxon>Sphingosinicellaceae</taxon>
        <taxon>Glacieibacterium</taxon>
    </lineage>
</organism>
<dbReference type="EMBL" id="SIHO01000001">
    <property type="protein sequence ID" value="TFU06325.1"/>
    <property type="molecule type" value="Genomic_DNA"/>
</dbReference>
<gene>
    <name evidence="1" type="ORF">EUV02_04855</name>
</gene>
<dbReference type="GO" id="GO:0016491">
    <property type="term" value="F:oxidoreductase activity"/>
    <property type="evidence" value="ECO:0007669"/>
    <property type="project" value="TreeGrafter"/>
</dbReference>
<evidence type="ECO:0008006" key="3">
    <source>
        <dbReference type="Google" id="ProtNLM"/>
    </source>
</evidence>
<dbReference type="AlphaFoldDB" id="A0A4Y9ERS4"/>
<evidence type="ECO:0000313" key="2">
    <source>
        <dbReference type="Proteomes" id="UP000297737"/>
    </source>
</evidence>
<evidence type="ECO:0000313" key="1">
    <source>
        <dbReference type="EMBL" id="TFU06325.1"/>
    </source>
</evidence>
<sequence>MRRSSGESSSMVEARRKVIRILGGGIGGLTTAFELTSQPGWQDRYEVHLHQLGWRLGGKCASSRGDNGRIEEHGIHGFLGSYYNAIPLVKAIYDELDRPSTMPIHSFDTAMVPMSSVIMWEFIDGQFKKWPFRFPPNDYDPAHPEKFAKIEQGLISVLELLKFIHHEHAAHAKGHGLELNFFQKLFDSAIDALEKDLAHGPNHPVFEIIDKAWRWLYAHLLSKIDDSDTLRHLFLLTDYMLALMRGAIHANVIENGYDQLDDQDWGDWLKANGASPMTLTSSLAINTINLSYQNPHGDTTRQPVMAAGTYLHWTLRSFAYLGYAVYAFAAGTGETMIAPLYEVLKKRGVKFHFFHKVEGLHVGPDPANPGKHKIISVDIGVQATLKDKSAGAEYQPLVPVKGLPCWPAEPLYDQLVQGDKIKAGVLDPDPGERTGPDHGIRKIDLESWWTPWKPVKQMTLTAGDGPDGFDELVFAISIGAVPYLCHELIKTNPAWDKMVKGIPAVLTQTMQIWLKEDSTTLGWDIPYTGNDTAVSGTFVAPINGMVDFHHLIPMENWPADNTPKGLWYFSGVMDEYGPQPPFSDHDYPYRQHARVRYQCIQYLQATTGFILPKGTPDGWNPPGDPICLDFNLLVDTRPNANLPANAPEAIRGIPRFESQFWRANIDPTERYVTSPPGSTACRIKAWETGFTNLAIAGDWIYTGLNVGSFEGTVMSGKLASHALTGFPTLDTIYGYPKPKAAETAA</sequence>
<dbReference type="SUPFAM" id="SSF51905">
    <property type="entry name" value="FAD/NAD(P)-binding domain"/>
    <property type="match status" value="1"/>
</dbReference>
<dbReference type="Gene3D" id="3.50.50.60">
    <property type="entry name" value="FAD/NAD(P)-binding domain"/>
    <property type="match status" value="1"/>
</dbReference>
<reference evidence="1 2" key="1">
    <citation type="submission" date="2019-02" db="EMBL/GenBank/DDBJ databases">
        <title>Polymorphobacter sp. isolated from the lake at the Tibet of China.</title>
        <authorList>
            <person name="Li A."/>
        </authorList>
    </citation>
    <scope>NUCLEOTIDE SEQUENCE [LARGE SCALE GENOMIC DNA]</scope>
    <source>
        <strain evidence="1 2">DJ1R-1</strain>
    </source>
</reference>
<dbReference type="Pfam" id="PF13450">
    <property type="entry name" value="NAD_binding_8"/>
    <property type="match status" value="1"/>
</dbReference>